<dbReference type="WBParaSite" id="Pan_g6102.t1">
    <property type="protein sequence ID" value="Pan_g6102.t1"/>
    <property type="gene ID" value="Pan_g6102"/>
</dbReference>
<keyword evidence="1" id="KW-1185">Reference proteome</keyword>
<name>A0A7E4W2U6_PANRE</name>
<dbReference type="Proteomes" id="UP000492821">
    <property type="component" value="Unassembled WGS sequence"/>
</dbReference>
<accession>A0A7E4W2U6</accession>
<evidence type="ECO:0000313" key="2">
    <source>
        <dbReference type="WBParaSite" id="Pan_g6102.t1"/>
    </source>
</evidence>
<reference evidence="1" key="1">
    <citation type="journal article" date="2013" name="Genetics">
        <title>The draft genome and transcriptome of Panagrellus redivivus are shaped by the harsh demands of a free-living lifestyle.</title>
        <authorList>
            <person name="Srinivasan J."/>
            <person name="Dillman A.R."/>
            <person name="Macchietto M.G."/>
            <person name="Heikkinen L."/>
            <person name="Lakso M."/>
            <person name="Fracchia K.M."/>
            <person name="Antoshechkin I."/>
            <person name="Mortazavi A."/>
            <person name="Wong G."/>
            <person name="Sternberg P.W."/>
        </authorList>
    </citation>
    <scope>NUCLEOTIDE SEQUENCE [LARGE SCALE GENOMIC DNA]</scope>
    <source>
        <strain evidence="1">MT8872</strain>
    </source>
</reference>
<protein>
    <submittedName>
        <fullName evidence="2">GRAM domain-containing protein</fullName>
    </submittedName>
</protein>
<reference evidence="2" key="2">
    <citation type="submission" date="2020-10" db="UniProtKB">
        <authorList>
            <consortium name="WormBaseParasite"/>
        </authorList>
    </citation>
    <scope>IDENTIFICATION</scope>
</reference>
<proteinExistence type="predicted"/>
<organism evidence="1 2">
    <name type="scientific">Panagrellus redivivus</name>
    <name type="common">Microworm</name>
    <dbReference type="NCBI Taxonomy" id="6233"/>
    <lineage>
        <taxon>Eukaryota</taxon>
        <taxon>Metazoa</taxon>
        <taxon>Ecdysozoa</taxon>
        <taxon>Nematoda</taxon>
        <taxon>Chromadorea</taxon>
        <taxon>Rhabditida</taxon>
        <taxon>Tylenchina</taxon>
        <taxon>Panagrolaimomorpha</taxon>
        <taxon>Panagrolaimoidea</taxon>
        <taxon>Panagrolaimidae</taxon>
        <taxon>Panagrellus</taxon>
    </lineage>
</organism>
<dbReference type="AlphaFoldDB" id="A0A7E4W2U6"/>
<evidence type="ECO:0000313" key="1">
    <source>
        <dbReference type="Proteomes" id="UP000492821"/>
    </source>
</evidence>
<sequence length="255" mass="28333">MFRDIINKFLNAVNPRNCFGGGLYADIFEDQTVRRDRFSEEDTPQVTKPEEATTSVESWNNAFESAGSSDVEELIDNVEVNFDGRNELVGIENLSAQAESSMVDSLVASDSIDADLAEGSTPVETNPETSDNLDTLSIHTAVELEGTPETANTDSANQQSPPKRKHCFGFTLQNIASFYMGLYYSGDYVMNSRHRTKTIFEDSTTPGSRIQMNFDKAQLISVQHGDKVYYRFEELPSRVADLLVSARVISQRIGS</sequence>